<protein>
    <submittedName>
        <fullName evidence="2">Uncharacterized protein</fullName>
    </submittedName>
</protein>
<dbReference type="AlphaFoldDB" id="A0A0V1G5A8"/>
<dbReference type="OrthoDB" id="5912945at2759"/>
<keyword evidence="1" id="KW-0812">Transmembrane</keyword>
<keyword evidence="1" id="KW-0472">Membrane</keyword>
<comment type="caution">
    <text evidence="2">The sequence shown here is derived from an EMBL/GenBank/DDBJ whole genome shotgun (WGS) entry which is preliminary data.</text>
</comment>
<accession>A0A0V1G5A8</accession>
<reference evidence="2 3" key="1">
    <citation type="submission" date="2015-01" db="EMBL/GenBank/DDBJ databases">
        <title>Evolution of Trichinella species and genotypes.</title>
        <authorList>
            <person name="Korhonen P.K."/>
            <person name="Edoardo P."/>
            <person name="Giuseppe L.R."/>
            <person name="Gasser R.B."/>
        </authorList>
    </citation>
    <scope>NUCLEOTIDE SEQUENCE [LARGE SCALE GENOMIC DNA]</scope>
    <source>
        <strain evidence="2">ISS470</strain>
    </source>
</reference>
<sequence>MKRKIAHDVLWIDILNFIHILLLNWKILPIKLVRILAVRNRWSLLTCTICRSVQIAGYDTIIQPAHQQCVLAQLLLTSMVTSGLAIDHRSRRLLLARAEYKPHTSRFITSSPGVVLVLLLFHLHVRSSLISLPFCFSNGTGNKMKLVSFVVIMLAAILLHGSSSRAGVAMRGAYPGKTIDSYQMDEPMPVGSRFNEDLWRLMVQNSAAWGKRDMQSDSSEVDRPSWKKSKLWGYGKAVWG</sequence>
<name>A0A0V1G5A8_TRIPS</name>
<evidence type="ECO:0000313" key="3">
    <source>
        <dbReference type="Proteomes" id="UP000054995"/>
    </source>
</evidence>
<keyword evidence="3" id="KW-1185">Reference proteome</keyword>
<dbReference type="EMBL" id="JYDT01000002">
    <property type="protein sequence ID" value="KRY93373.1"/>
    <property type="molecule type" value="Genomic_DNA"/>
</dbReference>
<feature type="transmembrane region" description="Helical" evidence="1">
    <location>
        <begin position="144"/>
        <end position="161"/>
    </location>
</feature>
<feature type="transmembrane region" description="Helical" evidence="1">
    <location>
        <begin position="107"/>
        <end position="124"/>
    </location>
</feature>
<evidence type="ECO:0000313" key="2">
    <source>
        <dbReference type="EMBL" id="KRY93373.1"/>
    </source>
</evidence>
<proteinExistence type="predicted"/>
<organism evidence="2 3">
    <name type="scientific">Trichinella pseudospiralis</name>
    <name type="common">Parasitic roundworm</name>
    <dbReference type="NCBI Taxonomy" id="6337"/>
    <lineage>
        <taxon>Eukaryota</taxon>
        <taxon>Metazoa</taxon>
        <taxon>Ecdysozoa</taxon>
        <taxon>Nematoda</taxon>
        <taxon>Enoplea</taxon>
        <taxon>Dorylaimia</taxon>
        <taxon>Trichinellida</taxon>
        <taxon>Trichinellidae</taxon>
        <taxon>Trichinella</taxon>
    </lineage>
</organism>
<evidence type="ECO:0000256" key="1">
    <source>
        <dbReference type="SAM" id="Phobius"/>
    </source>
</evidence>
<dbReference type="Proteomes" id="UP000054995">
    <property type="component" value="Unassembled WGS sequence"/>
</dbReference>
<keyword evidence="1" id="KW-1133">Transmembrane helix</keyword>
<gene>
    <name evidence="2" type="ORF">T4D_13739</name>
</gene>